<evidence type="ECO:0000313" key="3">
    <source>
        <dbReference type="Proteomes" id="UP001595872"/>
    </source>
</evidence>
<gene>
    <name evidence="2" type="ORF">ACFPCY_42815</name>
</gene>
<comment type="caution">
    <text evidence="2">The sequence shown here is derived from an EMBL/GenBank/DDBJ whole genome shotgun (WGS) entry which is preliminary data.</text>
</comment>
<protein>
    <submittedName>
        <fullName evidence="2">AAA family ATPase</fullName>
    </submittedName>
</protein>
<dbReference type="Proteomes" id="UP001595872">
    <property type="component" value="Unassembled WGS sequence"/>
</dbReference>
<dbReference type="SUPFAM" id="SSF52540">
    <property type="entry name" value="P-loop containing nucleoside triphosphate hydrolases"/>
    <property type="match status" value="1"/>
</dbReference>
<evidence type="ECO:0000259" key="1">
    <source>
        <dbReference type="Pfam" id="PF13191"/>
    </source>
</evidence>
<dbReference type="RefSeq" id="WP_378265628.1">
    <property type="nucleotide sequence ID" value="NZ_JBHSIT010000024.1"/>
</dbReference>
<dbReference type="Pfam" id="PF13191">
    <property type="entry name" value="AAA_16"/>
    <property type="match status" value="1"/>
</dbReference>
<keyword evidence="3" id="KW-1185">Reference proteome</keyword>
<reference evidence="3" key="1">
    <citation type="journal article" date="2019" name="Int. J. Syst. Evol. Microbiol.">
        <title>The Global Catalogue of Microorganisms (GCM) 10K type strain sequencing project: providing services to taxonomists for standard genome sequencing and annotation.</title>
        <authorList>
            <consortium name="The Broad Institute Genomics Platform"/>
            <consortium name="The Broad Institute Genome Sequencing Center for Infectious Disease"/>
            <person name="Wu L."/>
            <person name="Ma J."/>
        </authorList>
    </citation>
    <scope>NUCLEOTIDE SEQUENCE [LARGE SCALE GENOMIC DNA]</scope>
    <source>
        <strain evidence="3">KLKA75</strain>
    </source>
</reference>
<dbReference type="EMBL" id="JBHSIT010000024">
    <property type="protein sequence ID" value="MFC4914077.1"/>
    <property type="molecule type" value="Genomic_DNA"/>
</dbReference>
<sequence>MTARLVDRLDEARRRGFVGRRAELARFRAVLAGADDARVLFVHGPGGIGKTALLRQFAWLAGRAGRRTIWLDGRETPADASAVLAALPTVPPRERHAGHVAAHPPIKKPYADAARDPGEHAGWGEDLNRGRDGGEDVLLVVDAFEGLRTLERWLRDELIPSLPDRWIVALAGRDRPSAAWRADPGWRELLADLPLRNLDADEAGELLDRRGLAPGRRDAALAFTRGHPLALALVADLPVREGPSFAAEPEVLATLLKAFVDRVPSPAHRRALETCALVMTVTEALLAAVLDAGPGTDRPDAPPPDAAAVFDWLRGLSIVEHGPRGLVPHDLVREVLAAELGWRDPAGREEIRLRAADHLRERLRTAPPAVRQALLLDLVYLHRDRSVLGRFLPGPTGLDQGRFAVTPPASGDWATLRSWVVRHEGEASAALFDLWRERQPEAFRVVRNEDGDPAGFFTVLKLERVPPGGRRDDPAVLGAFTRLTGDAAPREDETAELVRFWMAADTHQALSPVQTFITLHMARAALSTPFLAATFLPFTDPDFWAEGCARLGYERLPEADFEVGGRVHGVYWHDWRRESPLAWLSGLIERETGESLPGAGVEPLGRTAFAEAVREALRGLGRADGLRGSPLLGSALAARPGTSPEAALREAIEDAAAELAASPRDLRAHRALHHTYLRPAPTQRDAAELLSLPTSTYRRHLAAGIDRLTDLLWRREQDLRATRTS</sequence>
<organism evidence="2 3">
    <name type="scientific">Actinomadura gamaensis</name>
    <dbReference type="NCBI Taxonomy" id="1763541"/>
    <lineage>
        <taxon>Bacteria</taxon>
        <taxon>Bacillati</taxon>
        <taxon>Actinomycetota</taxon>
        <taxon>Actinomycetes</taxon>
        <taxon>Streptosporangiales</taxon>
        <taxon>Thermomonosporaceae</taxon>
        <taxon>Actinomadura</taxon>
    </lineage>
</organism>
<name>A0ABV9UFX1_9ACTN</name>
<dbReference type="InterPro" id="IPR041664">
    <property type="entry name" value="AAA_16"/>
</dbReference>
<evidence type="ECO:0000313" key="2">
    <source>
        <dbReference type="EMBL" id="MFC4914077.1"/>
    </source>
</evidence>
<feature type="domain" description="Orc1-like AAA ATPase" evidence="1">
    <location>
        <begin position="17"/>
        <end position="145"/>
    </location>
</feature>
<proteinExistence type="predicted"/>
<accession>A0ABV9UFX1</accession>
<dbReference type="InterPro" id="IPR027417">
    <property type="entry name" value="P-loop_NTPase"/>
</dbReference>
<dbReference type="Gene3D" id="3.40.50.300">
    <property type="entry name" value="P-loop containing nucleotide triphosphate hydrolases"/>
    <property type="match status" value="1"/>
</dbReference>